<dbReference type="PANTHER" id="PTHR30136">
    <property type="entry name" value="HELIX-TURN-HELIX TRANSCRIPTIONAL REGULATOR, ICLR FAMILY"/>
    <property type="match status" value="1"/>
</dbReference>
<name>A0A222VX56_9PSEU</name>
<dbReference type="InterPro" id="IPR050707">
    <property type="entry name" value="HTH_MetabolicPath_Reg"/>
</dbReference>
<keyword evidence="3" id="KW-0804">Transcription</keyword>
<dbReference type="SUPFAM" id="SSF55781">
    <property type="entry name" value="GAF domain-like"/>
    <property type="match status" value="1"/>
</dbReference>
<dbReference type="KEGG" id="pmad:BAY61_29915"/>
<organism evidence="4 5">
    <name type="scientific">Prauserella marina</name>
    <dbReference type="NCBI Taxonomy" id="530584"/>
    <lineage>
        <taxon>Bacteria</taxon>
        <taxon>Bacillati</taxon>
        <taxon>Actinomycetota</taxon>
        <taxon>Actinomycetes</taxon>
        <taxon>Pseudonocardiales</taxon>
        <taxon>Pseudonocardiaceae</taxon>
        <taxon>Prauserella</taxon>
    </lineage>
</organism>
<sequence length="239" mass="25133">MSLDAPDGSVPAKPGVRAQTLDRALDVLEILADGQPRSSQELAVASDLHRSIVYRILRTLEDRDLVWRNAEGRYTLGLGLLVLSRTVLGDAQARMQDVLGELANSVSATAFFSVPQGSEVVALVTVEPSRHRAAIAYRPGARSPLDRGACGLAILASSPARQGERREVGVARRLGFARTVGEVHAGLTEIAAPVRLSHGTAGAVGIVFVAGDVAEDEAAVTVRGTAARLSAPAAEVWEM</sequence>
<dbReference type="STRING" id="530584.SAMN05421630_10650"/>
<dbReference type="SUPFAM" id="SSF46785">
    <property type="entry name" value="Winged helix' DNA-binding domain"/>
    <property type="match status" value="1"/>
</dbReference>
<dbReference type="PANTHER" id="PTHR30136:SF24">
    <property type="entry name" value="HTH-TYPE TRANSCRIPTIONAL REPRESSOR ALLR"/>
    <property type="match status" value="1"/>
</dbReference>
<evidence type="ECO:0000313" key="5">
    <source>
        <dbReference type="Proteomes" id="UP000199494"/>
    </source>
</evidence>
<reference evidence="4 5" key="1">
    <citation type="submission" date="2016-10" db="EMBL/GenBank/DDBJ databases">
        <authorList>
            <person name="de Groot N.N."/>
        </authorList>
    </citation>
    <scope>NUCLEOTIDE SEQUENCE [LARGE SCALE GENOMIC DNA]</scope>
    <source>
        <strain evidence="4 5">CGMCC 4.5506</strain>
    </source>
</reference>
<dbReference type="InterPro" id="IPR029016">
    <property type="entry name" value="GAF-like_dom_sf"/>
</dbReference>
<keyword evidence="1" id="KW-0805">Transcription regulation</keyword>
<dbReference type="PROSITE" id="PS51077">
    <property type="entry name" value="HTH_ICLR"/>
    <property type="match status" value="1"/>
</dbReference>
<dbReference type="InterPro" id="IPR036390">
    <property type="entry name" value="WH_DNA-bd_sf"/>
</dbReference>
<dbReference type="InterPro" id="IPR036388">
    <property type="entry name" value="WH-like_DNA-bd_sf"/>
</dbReference>
<dbReference type="InterPro" id="IPR005471">
    <property type="entry name" value="Tscrpt_reg_IclR_N"/>
</dbReference>
<accession>A0A222VX56</accession>
<dbReference type="GO" id="GO:0003700">
    <property type="term" value="F:DNA-binding transcription factor activity"/>
    <property type="evidence" value="ECO:0007669"/>
    <property type="project" value="TreeGrafter"/>
</dbReference>
<dbReference type="Gene3D" id="3.30.450.40">
    <property type="match status" value="2"/>
</dbReference>
<evidence type="ECO:0000256" key="2">
    <source>
        <dbReference type="ARBA" id="ARBA00023125"/>
    </source>
</evidence>
<dbReference type="Proteomes" id="UP000199494">
    <property type="component" value="Unassembled WGS sequence"/>
</dbReference>
<proteinExistence type="predicted"/>
<evidence type="ECO:0000256" key="3">
    <source>
        <dbReference type="ARBA" id="ARBA00023163"/>
    </source>
</evidence>
<gene>
    <name evidence="4" type="ORF">SAMN05421630_10650</name>
</gene>
<dbReference type="AlphaFoldDB" id="A0A222VX56"/>
<dbReference type="SMART" id="SM00346">
    <property type="entry name" value="HTH_ICLR"/>
    <property type="match status" value="1"/>
</dbReference>
<dbReference type="EMBL" id="FMZE01000006">
    <property type="protein sequence ID" value="SDD13061.1"/>
    <property type="molecule type" value="Genomic_DNA"/>
</dbReference>
<dbReference type="Pfam" id="PF09339">
    <property type="entry name" value="HTH_IclR"/>
    <property type="match status" value="1"/>
</dbReference>
<evidence type="ECO:0000313" key="4">
    <source>
        <dbReference type="EMBL" id="SDD13061.1"/>
    </source>
</evidence>
<dbReference type="RefSeq" id="WP_245865570.1">
    <property type="nucleotide sequence ID" value="NZ_CP016353.1"/>
</dbReference>
<keyword evidence="5" id="KW-1185">Reference proteome</keyword>
<dbReference type="GO" id="GO:0045892">
    <property type="term" value="P:negative regulation of DNA-templated transcription"/>
    <property type="evidence" value="ECO:0007669"/>
    <property type="project" value="TreeGrafter"/>
</dbReference>
<protein>
    <submittedName>
        <fullName evidence="4">DNA-binding transcriptional regulator, IclR family</fullName>
    </submittedName>
</protein>
<keyword evidence="2 4" id="KW-0238">DNA-binding</keyword>
<dbReference type="Gene3D" id="1.10.10.10">
    <property type="entry name" value="Winged helix-like DNA-binding domain superfamily/Winged helix DNA-binding domain"/>
    <property type="match status" value="1"/>
</dbReference>
<dbReference type="PROSITE" id="PS51078">
    <property type="entry name" value="ICLR_ED"/>
    <property type="match status" value="1"/>
</dbReference>
<evidence type="ECO:0000256" key="1">
    <source>
        <dbReference type="ARBA" id="ARBA00023015"/>
    </source>
</evidence>
<dbReference type="GO" id="GO:0003677">
    <property type="term" value="F:DNA binding"/>
    <property type="evidence" value="ECO:0007669"/>
    <property type="project" value="UniProtKB-KW"/>
</dbReference>
<dbReference type="InterPro" id="IPR014757">
    <property type="entry name" value="Tscrpt_reg_IclR_C"/>
</dbReference>